<comment type="similarity">
    <text evidence="8">Belongs to the methyl-accepting chemotaxis (MCP) protein family.</text>
</comment>
<dbReference type="CDD" id="cd12912">
    <property type="entry name" value="PDC2_MCP_like"/>
    <property type="match status" value="1"/>
</dbReference>
<protein>
    <submittedName>
        <fullName evidence="13">Methyl-accepting chemotaxis protein McpC</fullName>
    </submittedName>
</protein>
<evidence type="ECO:0000256" key="9">
    <source>
        <dbReference type="PROSITE-ProRule" id="PRU00284"/>
    </source>
</evidence>
<organism evidence="13 14">
    <name type="scientific">Thermovenabulum gondwanense</name>
    <dbReference type="NCBI Taxonomy" id="520767"/>
    <lineage>
        <taxon>Bacteria</taxon>
        <taxon>Bacillati</taxon>
        <taxon>Bacillota</taxon>
        <taxon>Clostridia</taxon>
        <taxon>Thermosediminibacterales</taxon>
        <taxon>Thermosediminibacteraceae</taxon>
        <taxon>Thermovenabulum</taxon>
    </lineage>
</organism>
<dbReference type="SMART" id="SM00283">
    <property type="entry name" value="MA"/>
    <property type="match status" value="1"/>
</dbReference>
<evidence type="ECO:0000313" key="13">
    <source>
        <dbReference type="EMBL" id="KYO68071.1"/>
    </source>
</evidence>
<dbReference type="Gene3D" id="3.30.450.20">
    <property type="entry name" value="PAS domain"/>
    <property type="match status" value="1"/>
</dbReference>
<dbReference type="InterPro" id="IPR003660">
    <property type="entry name" value="HAMP_dom"/>
</dbReference>
<evidence type="ECO:0000313" key="14">
    <source>
        <dbReference type="Proteomes" id="UP000075737"/>
    </source>
</evidence>
<evidence type="ECO:0000259" key="11">
    <source>
        <dbReference type="PROSITE" id="PS50111"/>
    </source>
</evidence>
<evidence type="ECO:0000256" key="3">
    <source>
        <dbReference type="ARBA" id="ARBA00022500"/>
    </source>
</evidence>
<proteinExistence type="inferred from homology"/>
<dbReference type="STRING" id="520767.ATZ99_03820"/>
<sequence length="694" mass="77317">MVNIFRVKNIIDFYKLKKIKQKFKIKRSLLLNMTTVFGSIVLIGCVVLFVISQTYASNAVKNEAINAMEKVAEKTAENIEDNIQSRLYVIESISDTSVIKGKWENREASLEEKLQYLRDQLRKSIKLDFKRFALIGTDGNGYYQDGTPVDAEDVNYYKAIAQKGMSGFELRVQQNKNSFDYLFYSPVRHYLTNELAGAVVGIVDGNKFNQLISSAAYSEDGYSFAIDDKGNIIAHKDLDRIMKKENLINNSSSLNDTVNRMIKGENGIEEVKENGRDWLIAFTPVGNTRWSVGVVAPKEEVLKGIGRLKGAMIFFSLLIIILSVFLTFAMAKTTITPVLAVIQQIGSISKGDFTARMEEKFLYRRDEIGELALSVKRLKENFLPLIVGIREETKALFNSSVKLNDISEEIAISSEEVAKTVENVAQGANEQTMKIKDINDLIEEIKGSINGLFNEIARVKNSGEESFSYAQTGREKLGNLVGSIEEISSSFKLVLEKLEQMKTSVKQVEEVVEIIKGIAEQTNLLALNAAIEAARAGDKGSGFSVVASEIRKLSEQTRISLEKIRNLLRGMVSDTEQVVRTSELMDGKLKKQQESTGDTLSAFEKISMSISEMKTLIEKVFSDIGQISKLKDVIAERIEAISRTSEEASVSAEQISASVEEFAASTQEITKNAQEIVDIAKALEEKTKIFILPS</sequence>
<feature type="transmembrane region" description="Helical" evidence="10">
    <location>
        <begin position="29"/>
        <end position="51"/>
    </location>
</feature>
<evidence type="ECO:0000256" key="4">
    <source>
        <dbReference type="ARBA" id="ARBA00022692"/>
    </source>
</evidence>
<keyword evidence="5 10" id="KW-1133">Transmembrane helix</keyword>
<dbReference type="PANTHER" id="PTHR32089:SF112">
    <property type="entry name" value="LYSOZYME-LIKE PROTEIN-RELATED"/>
    <property type="match status" value="1"/>
</dbReference>
<dbReference type="Proteomes" id="UP000075737">
    <property type="component" value="Unassembled WGS sequence"/>
</dbReference>
<evidence type="ECO:0000256" key="2">
    <source>
        <dbReference type="ARBA" id="ARBA00022475"/>
    </source>
</evidence>
<accession>A0A162MXC6</accession>
<dbReference type="Pfam" id="PF02743">
    <property type="entry name" value="dCache_1"/>
    <property type="match status" value="1"/>
</dbReference>
<feature type="domain" description="HAMP" evidence="12">
    <location>
        <begin position="332"/>
        <end position="387"/>
    </location>
</feature>
<evidence type="ECO:0000256" key="6">
    <source>
        <dbReference type="ARBA" id="ARBA00023136"/>
    </source>
</evidence>
<keyword evidence="6 10" id="KW-0472">Membrane</keyword>
<evidence type="ECO:0000256" key="8">
    <source>
        <dbReference type="ARBA" id="ARBA00029447"/>
    </source>
</evidence>
<dbReference type="Pfam" id="PF00015">
    <property type="entry name" value="MCPsignal"/>
    <property type="match status" value="1"/>
</dbReference>
<dbReference type="GO" id="GO:0005886">
    <property type="term" value="C:plasma membrane"/>
    <property type="evidence" value="ECO:0007669"/>
    <property type="project" value="UniProtKB-SubCell"/>
</dbReference>
<keyword evidence="7 9" id="KW-0807">Transducer</keyword>
<dbReference type="GO" id="GO:0007165">
    <property type="term" value="P:signal transduction"/>
    <property type="evidence" value="ECO:0007669"/>
    <property type="project" value="UniProtKB-KW"/>
</dbReference>
<comment type="caution">
    <text evidence="13">The sequence shown here is derived from an EMBL/GenBank/DDBJ whole genome shotgun (WGS) entry which is preliminary data.</text>
</comment>
<name>A0A162MXC6_9FIRM</name>
<feature type="domain" description="Methyl-accepting transducer" evidence="11">
    <location>
        <begin position="406"/>
        <end position="663"/>
    </location>
</feature>
<dbReference type="SUPFAM" id="SSF58104">
    <property type="entry name" value="Methyl-accepting chemotaxis protein (MCP) signaling domain"/>
    <property type="match status" value="1"/>
</dbReference>
<evidence type="ECO:0000259" key="12">
    <source>
        <dbReference type="PROSITE" id="PS50885"/>
    </source>
</evidence>
<evidence type="ECO:0000256" key="10">
    <source>
        <dbReference type="SAM" id="Phobius"/>
    </source>
</evidence>
<dbReference type="Gene3D" id="1.10.287.950">
    <property type="entry name" value="Methyl-accepting chemotaxis protein"/>
    <property type="match status" value="1"/>
</dbReference>
<dbReference type="GO" id="GO:0006935">
    <property type="term" value="P:chemotaxis"/>
    <property type="evidence" value="ECO:0007669"/>
    <property type="project" value="UniProtKB-KW"/>
</dbReference>
<dbReference type="PROSITE" id="PS50111">
    <property type="entry name" value="CHEMOTAXIS_TRANSDUC_2"/>
    <property type="match status" value="1"/>
</dbReference>
<keyword evidence="14" id="KW-1185">Reference proteome</keyword>
<dbReference type="EMBL" id="LOHZ01000019">
    <property type="protein sequence ID" value="KYO68071.1"/>
    <property type="molecule type" value="Genomic_DNA"/>
</dbReference>
<dbReference type="AlphaFoldDB" id="A0A162MXC6"/>
<dbReference type="PROSITE" id="PS50885">
    <property type="entry name" value="HAMP"/>
    <property type="match status" value="1"/>
</dbReference>
<evidence type="ECO:0000256" key="1">
    <source>
        <dbReference type="ARBA" id="ARBA00004651"/>
    </source>
</evidence>
<dbReference type="PANTHER" id="PTHR32089">
    <property type="entry name" value="METHYL-ACCEPTING CHEMOTAXIS PROTEIN MCPB"/>
    <property type="match status" value="1"/>
</dbReference>
<reference evidence="13 14" key="1">
    <citation type="submission" date="2015-12" db="EMBL/GenBank/DDBJ databases">
        <title>Draft genome of Thermovenabulum gondwanense isolated from a red thermophilic microbial mat colonisisng an outflow channel of a bore well.</title>
        <authorList>
            <person name="Patel B.K."/>
        </authorList>
    </citation>
    <scope>NUCLEOTIDE SEQUENCE [LARGE SCALE GENOMIC DNA]</scope>
    <source>
        <strain evidence="13 14">R270</strain>
    </source>
</reference>
<feature type="transmembrane region" description="Helical" evidence="10">
    <location>
        <begin position="311"/>
        <end position="331"/>
    </location>
</feature>
<dbReference type="Gene3D" id="6.10.340.10">
    <property type="match status" value="1"/>
</dbReference>
<evidence type="ECO:0000256" key="5">
    <source>
        <dbReference type="ARBA" id="ARBA00022989"/>
    </source>
</evidence>
<keyword evidence="3" id="KW-0145">Chemotaxis</keyword>
<keyword evidence="2" id="KW-1003">Cell membrane</keyword>
<dbReference type="InterPro" id="IPR004089">
    <property type="entry name" value="MCPsignal_dom"/>
</dbReference>
<dbReference type="Pfam" id="PF00672">
    <property type="entry name" value="HAMP"/>
    <property type="match status" value="1"/>
</dbReference>
<keyword evidence="4 10" id="KW-0812">Transmembrane</keyword>
<dbReference type="InterPro" id="IPR033479">
    <property type="entry name" value="dCache_1"/>
</dbReference>
<evidence type="ECO:0000256" key="7">
    <source>
        <dbReference type="ARBA" id="ARBA00023224"/>
    </source>
</evidence>
<gene>
    <name evidence="13" type="primary">mcpC_2</name>
    <name evidence="13" type="ORF">ATZ99_03820</name>
</gene>
<comment type="subcellular location">
    <subcellularLocation>
        <location evidence="1">Cell membrane</location>
        <topology evidence="1">Multi-pass membrane protein</topology>
    </subcellularLocation>
</comment>
<dbReference type="CDD" id="cd06225">
    <property type="entry name" value="HAMP"/>
    <property type="match status" value="1"/>
</dbReference>